<gene>
    <name evidence="2" type="ORF">LY90DRAFT_675626</name>
</gene>
<feature type="transmembrane region" description="Helical" evidence="1">
    <location>
        <begin position="73"/>
        <end position="92"/>
    </location>
</feature>
<evidence type="ECO:0000313" key="3">
    <source>
        <dbReference type="Proteomes" id="UP000193920"/>
    </source>
</evidence>
<dbReference type="Proteomes" id="UP000193920">
    <property type="component" value="Unassembled WGS sequence"/>
</dbReference>
<dbReference type="AlphaFoldDB" id="A0A1Y2AKS4"/>
<reference evidence="2 3" key="1">
    <citation type="submission" date="2016-08" db="EMBL/GenBank/DDBJ databases">
        <title>A Parts List for Fungal Cellulosomes Revealed by Comparative Genomics.</title>
        <authorList>
            <consortium name="DOE Joint Genome Institute"/>
            <person name="Haitjema C.H."/>
            <person name="Gilmore S.P."/>
            <person name="Henske J.K."/>
            <person name="Solomon K.V."/>
            <person name="De Groot R."/>
            <person name="Kuo A."/>
            <person name="Mondo S.J."/>
            <person name="Salamov A.A."/>
            <person name="Labutti K."/>
            <person name="Zhao Z."/>
            <person name="Chiniquy J."/>
            <person name="Barry K."/>
            <person name="Brewer H.M."/>
            <person name="Purvine S.O."/>
            <person name="Wright A.T."/>
            <person name="Boxma B."/>
            <person name="Van Alen T."/>
            <person name="Hackstein J.H."/>
            <person name="Baker S.E."/>
            <person name="Grigoriev I.V."/>
            <person name="O'Malley M.A."/>
        </authorList>
    </citation>
    <scope>NUCLEOTIDE SEQUENCE [LARGE SCALE GENOMIC DNA]</scope>
    <source>
        <strain evidence="2 3">G1</strain>
    </source>
</reference>
<evidence type="ECO:0000313" key="2">
    <source>
        <dbReference type="EMBL" id="ORY23092.1"/>
    </source>
</evidence>
<evidence type="ECO:0000256" key="1">
    <source>
        <dbReference type="SAM" id="Phobius"/>
    </source>
</evidence>
<organism evidence="2 3">
    <name type="scientific">Neocallimastix californiae</name>
    <dbReference type="NCBI Taxonomy" id="1754190"/>
    <lineage>
        <taxon>Eukaryota</taxon>
        <taxon>Fungi</taxon>
        <taxon>Fungi incertae sedis</taxon>
        <taxon>Chytridiomycota</taxon>
        <taxon>Chytridiomycota incertae sedis</taxon>
        <taxon>Neocallimastigomycetes</taxon>
        <taxon>Neocallimastigales</taxon>
        <taxon>Neocallimastigaceae</taxon>
        <taxon>Neocallimastix</taxon>
    </lineage>
</organism>
<dbReference type="STRING" id="1754190.A0A1Y2AKS4"/>
<name>A0A1Y2AKS4_9FUNG</name>
<feature type="transmembrane region" description="Helical" evidence="1">
    <location>
        <begin position="165"/>
        <end position="183"/>
    </location>
</feature>
<keyword evidence="1" id="KW-0472">Membrane</keyword>
<feature type="transmembrane region" description="Helical" evidence="1">
    <location>
        <begin position="99"/>
        <end position="118"/>
    </location>
</feature>
<keyword evidence="1" id="KW-1133">Transmembrane helix</keyword>
<dbReference type="GO" id="GO:0005615">
    <property type="term" value="C:extracellular space"/>
    <property type="evidence" value="ECO:0007669"/>
    <property type="project" value="TreeGrafter"/>
</dbReference>
<comment type="caution">
    <text evidence="2">The sequence shown here is derived from an EMBL/GenBank/DDBJ whole genome shotgun (WGS) entry which is preliminary data.</text>
</comment>
<dbReference type="PANTHER" id="PTHR10974:SF1">
    <property type="entry name" value="FI08016P-RELATED"/>
    <property type="match status" value="1"/>
</dbReference>
<sequence length="366" mass="43579">MSEYVPLETDTCPRLLDVKGEQNIKIKYEKYFKKYNKKYFVIFGIFYIMWIIFYKKSLKGGKLAFIKNNLFKLAVLLIISFIFYSLCLWTIAFMRIRKIVKALLYIFMVISLVGAFYYDHGEHFKFHGMYNFMVFCIFIVIFDTLSLILYRWYVFVGLKKFFKQFSIFASFISFIFFFILRRYENVWGVGFLNKKIDDGENLCKVRRPIPWFDLLPVRQNIWTGSESCERKEIFNAYFDSENENKFTIVECPENLPISYVVLPETRTMNFKERKKFALRQSVNKKLDVSVFNYTEPVALPDVEAVLAKCGEHDKLVVRLAGRRVKPAKEPQPKDKLNILLIYIDAMSRRQFFRSLPKTKKFNGKIT</sequence>
<dbReference type="PANTHER" id="PTHR10974">
    <property type="entry name" value="FI08016P-RELATED"/>
    <property type="match status" value="1"/>
</dbReference>
<dbReference type="InterPro" id="IPR004245">
    <property type="entry name" value="DUF229"/>
</dbReference>
<feature type="transmembrane region" description="Helical" evidence="1">
    <location>
        <begin position="35"/>
        <end position="53"/>
    </location>
</feature>
<keyword evidence="3" id="KW-1185">Reference proteome</keyword>
<dbReference type="EMBL" id="MCOG01000238">
    <property type="protein sequence ID" value="ORY23092.1"/>
    <property type="molecule type" value="Genomic_DNA"/>
</dbReference>
<dbReference type="OrthoDB" id="413313at2759"/>
<accession>A0A1Y2AKS4</accession>
<feature type="transmembrane region" description="Helical" evidence="1">
    <location>
        <begin position="130"/>
        <end position="153"/>
    </location>
</feature>
<proteinExistence type="predicted"/>
<protein>
    <submittedName>
        <fullName evidence="2">Uncharacterized protein</fullName>
    </submittedName>
</protein>
<keyword evidence="1" id="KW-0812">Transmembrane</keyword>